<evidence type="ECO:0000313" key="2">
    <source>
        <dbReference type="EMBL" id="NJP38983.1"/>
    </source>
</evidence>
<dbReference type="InterPro" id="IPR051162">
    <property type="entry name" value="T4SS_component"/>
</dbReference>
<dbReference type="Gene3D" id="3.40.50.300">
    <property type="entry name" value="P-loop containing nucleotide triphosphate hydrolases"/>
    <property type="match status" value="2"/>
</dbReference>
<dbReference type="SMART" id="SM00382">
    <property type="entry name" value="AAA"/>
    <property type="match status" value="1"/>
</dbReference>
<dbReference type="PANTHER" id="PTHR30121">
    <property type="entry name" value="UNCHARACTERIZED PROTEIN YJGR-RELATED"/>
    <property type="match status" value="1"/>
</dbReference>
<proteinExistence type="predicted"/>
<feature type="domain" description="AAA+ ATPase" evidence="1">
    <location>
        <begin position="250"/>
        <end position="582"/>
    </location>
</feature>
<reference evidence="2 3" key="1">
    <citation type="submission" date="2020-03" db="EMBL/GenBank/DDBJ databases">
        <title>Assessment of the enzymatic potential of alkaline-tolerant lipase obtained from Bacillus luteus H11 (technogenic soil) for the bioremediation of saline soils contaminated with petroleum substances.</title>
        <authorList>
            <person name="Kalwasinska A."/>
        </authorList>
    </citation>
    <scope>NUCLEOTIDE SEQUENCE [LARGE SCALE GENOMIC DNA]</scope>
    <source>
        <strain evidence="2 3">H11</strain>
    </source>
</reference>
<dbReference type="PANTHER" id="PTHR30121:SF6">
    <property type="entry name" value="SLR6007 PROTEIN"/>
    <property type="match status" value="1"/>
</dbReference>
<keyword evidence="3" id="KW-1185">Reference proteome</keyword>
<accession>A0A969PTD7</accession>
<dbReference type="Proteomes" id="UP000752012">
    <property type="component" value="Unassembled WGS sequence"/>
</dbReference>
<evidence type="ECO:0000313" key="3">
    <source>
        <dbReference type="Proteomes" id="UP000752012"/>
    </source>
</evidence>
<gene>
    <name evidence="2" type="ORF">HCN83_15550</name>
</gene>
<organism evidence="2 3">
    <name type="scientific">Alkalicoccus luteus</name>
    <dbReference type="NCBI Taxonomy" id="1237094"/>
    <lineage>
        <taxon>Bacteria</taxon>
        <taxon>Bacillati</taxon>
        <taxon>Bacillota</taxon>
        <taxon>Bacilli</taxon>
        <taxon>Bacillales</taxon>
        <taxon>Bacillaceae</taxon>
        <taxon>Alkalicoccus</taxon>
    </lineage>
</organism>
<dbReference type="SUPFAM" id="SSF52540">
    <property type="entry name" value="P-loop containing nucleoside triphosphate hydrolases"/>
    <property type="match status" value="1"/>
</dbReference>
<dbReference type="InterPro" id="IPR003593">
    <property type="entry name" value="AAA+_ATPase"/>
</dbReference>
<sequence>MIQAILSKVRPAAAPSKKEYGYNPHLLSEMQPQGGIKFKESFIRKGDGYEACIHVYDFQTLVSDFWLEQIMNMPNVVASLDIGTPDRRETIQNINKSMAEAKTRGYHAKDTSDLIDASESYEELKEVYNEVRQGEVLKRIILRLFVYAKTLDEIERTSKEVMNNLESMNFRGSIFLNEQEYEWDGFFKSFQAQTKYANKRKGLEIPALSLAGGFPFHFTSLDDPFGTHYGTTETNGNVIFDLFHSDAKRKSYNALMIGKMGSGKSTLLKKVALDNAIKGHKVRILDITGEFEELTHALGGRVISLDGEHGAINPLHVYKTATDKHGASEEHLSFTQHLSKLSVFYRFLNPDVTNEEIKEYENLLRKLYVVKGLWSEEEGAENHITDRPATEYPIFSDFLELLQGELYADVETRKVNEEISIYKRERLENIELNILNVVDSFSRLFNSHSSIDDFDSMQFVSFPLRGLSGMKPEVFQAQLFNVMNMLWDGMLSNGQPQFRAFNKHKLAFEDAVRYLILIDEAHHIINTRKGSEYGVQYLQRFMREARKYFGGIFFASHVITDFVPENATESAAEEVKKLFGLTQYKFIAEQDSESLSKLKDIFQGQLNDSELSQIPYLTRGQVILSISSVKNIKMSVDVSQDELDLFGGGA</sequence>
<evidence type="ECO:0000259" key="1">
    <source>
        <dbReference type="SMART" id="SM00382"/>
    </source>
</evidence>
<name>A0A969PTD7_9BACI</name>
<comment type="caution">
    <text evidence="2">The sequence shown here is derived from an EMBL/GenBank/DDBJ whole genome shotgun (WGS) entry which is preliminary data.</text>
</comment>
<protein>
    <submittedName>
        <fullName evidence="2">Type IV secretion system protein VirB4</fullName>
    </submittedName>
</protein>
<dbReference type="AlphaFoldDB" id="A0A969PTD7"/>
<dbReference type="RefSeq" id="WP_168008978.1">
    <property type="nucleotide sequence ID" value="NZ_JAATHJ010000035.1"/>
</dbReference>
<dbReference type="EMBL" id="JAATHJ010000035">
    <property type="protein sequence ID" value="NJP38983.1"/>
    <property type="molecule type" value="Genomic_DNA"/>
</dbReference>
<dbReference type="InterPro" id="IPR027417">
    <property type="entry name" value="P-loop_NTPase"/>
</dbReference>